<dbReference type="InterPro" id="IPR003004">
    <property type="entry name" value="GspF/PilC"/>
</dbReference>
<evidence type="ECO:0000256" key="1">
    <source>
        <dbReference type="ARBA" id="ARBA00004651"/>
    </source>
</evidence>
<proteinExistence type="inferred from homology"/>
<dbReference type="PANTHER" id="PTHR30012:SF0">
    <property type="entry name" value="TYPE II SECRETION SYSTEM PROTEIN F-RELATED"/>
    <property type="match status" value="1"/>
</dbReference>
<comment type="similarity">
    <text evidence="2">Belongs to the GSP F family.</text>
</comment>
<keyword evidence="5 7" id="KW-1133">Transmembrane helix</keyword>
<evidence type="ECO:0000256" key="7">
    <source>
        <dbReference type="SAM" id="Phobius"/>
    </source>
</evidence>
<evidence type="ECO:0000256" key="6">
    <source>
        <dbReference type="ARBA" id="ARBA00023136"/>
    </source>
</evidence>
<keyword evidence="10" id="KW-1185">Reference proteome</keyword>
<dbReference type="Pfam" id="PF00482">
    <property type="entry name" value="T2SSF"/>
    <property type="match status" value="2"/>
</dbReference>
<dbReference type="Proteomes" id="UP001524473">
    <property type="component" value="Unassembled WGS sequence"/>
</dbReference>
<sequence length="402" mass="44431">MPNYKYTAAGSNGKKVRGVMTAPDETALYQRLREEGKYLTASKEVTGKRTSGKLKIVVVADFCRQLGTLLGAGVSLVRALSIIAAEESVKPKVRTIYEEMLRLIRQGVPLSEAMERQAPAFPELLVGMLRSAEVSGNLDHTAKRMAVHYEKEHRINSKVRSAMVYPIILAVMMVAIVVFVVGYILPQFSDLFATMGELPWMTRVVMAFSDLVTNYWYLLILGLAVLVMLIRMVLKAPAVRLAFDKRKLKLPVVGKLLRTIYTARFARTLSSLYGSGVPIMSSLSTAADTVGNQYIVSQFGESVRLLQQGGSLTDALRRIDGFENKLASSIAIGEETGNLDEMLDVTADSYDYASEQAMNRLVTLLEPCMLILMGFMVGFIMLAILLPIFGSYNAIEQSATYY</sequence>
<comment type="subcellular location">
    <subcellularLocation>
        <location evidence="1">Cell membrane</location>
        <topology evidence="1">Multi-pass membrane protein</topology>
    </subcellularLocation>
</comment>
<name>A0ABT1S263_9FIRM</name>
<dbReference type="PRINTS" id="PR00812">
    <property type="entry name" value="BCTERIALGSPF"/>
</dbReference>
<keyword evidence="4 7" id="KW-0812">Transmembrane</keyword>
<dbReference type="PANTHER" id="PTHR30012">
    <property type="entry name" value="GENERAL SECRETION PATHWAY PROTEIN"/>
    <property type="match status" value="1"/>
</dbReference>
<evidence type="ECO:0000256" key="3">
    <source>
        <dbReference type="ARBA" id="ARBA00022475"/>
    </source>
</evidence>
<reference evidence="9 10" key="1">
    <citation type="submission" date="2022-06" db="EMBL/GenBank/DDBJ databases">
        <title>Isolation of gut microbiota from human fecal samples.</title>
        <authorList>
            <person name="Pamer E.G."/>
            <person name="Barat B."/>
            <person name="Waligurski E."/>
            <person name="Medina S."/>
            <person name="Paddock L."/>
            <person name="Mostad J."/>
        </authorList>
    </citation>
    <scope>NUCLEOTIDE SEQUENCE [LARGE SCALE GENOMIC DNA]</scope>
    <source>
        <strain evidence="9 10">DFI.9.73</strain>
    </source>
</reference>
<feature type="transmembrane region" description="Helical" evidence="7">
    <location>
        <begin position="163"/>
        <end position="185"/>
    </location>
</feature>
<gene>
    <name evidence="9" type="ORF">NE695_14010</name>
</gene>
<dbReference type="RefSeq" id="WP_256192207.1">
    <property type="nucleotide sequence ID" value="NZ_CAJKKG010000016.1"/>
</dbReference>
<feature type="domain" description="Type II secretion system protein GspF" evidence="8">
    <location>
        <begin position="62"/>
        <end position="186"/>
    </location>
</feature>
<organism evidence="9 10">
    <name type="scientific">Neglectibacter timonensis</name>
    <dbReference type="NCBI Taxonomy" id="1776382"/>
    <lineage>
        <taxon>Bacteria</taxon>
        <taxon>Bacillati</taxon>
        <taxon>Bacillota</taxon>
        <taxon>Clostridia</taxon>
        <taxon>Eubacteriales</taxon>
        <taxon>Oscillospiraceae</taxon>
        <taxon>Neglectibacter</taxon>
    </lineage>
</organism>
<dbReference type="Gene3D" id="1.20.81.30">
    <property type="entry name" value="Type II secretion system (T2SS), domain F"/>
    <property type="match status" value="2"/>
</dbReference>
<evidence type="ECO:0000259" key="8">
    <source>
        <dbReference type="Pfam" id="PF00482"/>
    </source>
</evidence>
<evidence type="ECO:0000256" key="5">
    <source>
        <dbReference type="ARBA" id="ARBA00022989"/>
    </source>
</evidence>
<evidence type="ECO:0000313" key="9">
    <source>
        <dbReference type="EMBL" id="MCQ4841026.1"/>
    </source>
</evidence>
<comment type="caution">
    <text evidence="9">The sequence shown here is derived from an EMBL/GenBank/DDBJ whole genome shotgun (WGS) entry which is preliminary data.</text>
</comment>
<evidence type="ECO:0000256" key="4">
    <source>
        <dbReference type="ARBA" id="ARBA00022692"/>
    </source>
</evidence>
<dbReference type="InterPro" id="IPR042094">
    <property type="entry name" value="T2SS_GspF_sf"/>
</dbReference>
<keyword evidence="6 7" id="KW-0472">Membrane</keyword>
<dbReference type="EMBL" id="JANFZH010000035">
    <property type="protein sequence ID" value="MCQ4841026.1"/>
    <property type="molecule type" value="Genomic_DNA"/>
</dbReference>
<accession>A0ABT1S263</accession>
<feature type="transmembrane region" description="Helical" evidence="7">
    <location>
        <begin position="215"/>
        <end position="234"/>
    </location>
</feature>
<keyword evidence="3" id="KW-1003">Cell membrane</keyword>
<feature type="domain" description="Type II secretion system protein GspF" evidence="8">
    <location>
        <begin position="265"/>
        <end position="387"/>
    </location>
</feature>
<evidence type="ECO:0000313" key="10">
    <source>
        <dbReference type="Proteomes" id="UP001524473"/>
    </source>
</evidence>
<feature type="transmembrane region" description="Helical" evidence="7">
    <location>
        <begin position="368"/>
        <end position="389"/>
    </location>
</feature>
<dbReference type="InterPro" id="IPR018076">
    <property type="entry name" value="T2SS_GspF_dom"/>
</dbReference>
<evidence type="ECO:0000256" key="2">
    <source>
        <dbReference type="ARBA" id="ARBA00005745"/>
    </source>
</evidence>
<protein>
    <submittedName>
        <fullName evidence="9">Type II secretion system F family protein</fullName>
    </submittedName>
</protein>